<keyword evidence="1" id="KW-0472">Membrane</keyword>
<accession>T0RVM4</accession>
<dbReference type="OMA" id="TDFFFAP"/>
<dbReference type="Proteomes" id="UP000030762">
    <property type="component" value="Unassembled WGS sequence"/>
</dbReference>
<gene>
    <name evidence="2" type="ORF">SDRG_05913</name>
</gene>
<dbReference type="PROSITE" id="PS51257">
    <property type="entry name" value="PROKAR_LIPOPROTEIN"/>
    <property type="match status" value="1"/>
</dbReference>
<dbReference type="RefSeq" id="XP_008609879.1">
    <property type="nucleotide sequence ID" value="XM_008611657.1"/>
</dbReference>
<evidence type="ECO:0000313" key="3">
    <source>
        <dbReference type="Proteomes" id="UP000030762"/>
    </source>
</evidence>
<evidence type="ECO:0000313" key="2">
    <source>
        <dbReference type="EMBL" id="EQC36458.1"/>
    </source>
</evidence>
<sequence>MALRRGLAEAPTLPLSVVLGCVLAGLLVLLACLVGYYLGYCFRRRPATSSLHKPREKARDTEPTVMNNDGRDSVFFILGDTNTAAMAGVVTDTDSSDADAVAWTSELRLTNRSTDFFFAPPSGHESIGCNVAVDIYGSSWGSASGRSSYALSEESVLYLESRRSLDDCISEGTDSAY</sequence>
<reference evidence="2 3" key="1">
    <citation type="submission" date="2012-04" db="EMBL/GenBank/DDBJ databases">
        <title>The Genome Sequence of Saprolegnia declina VS20.</title>
        <authorList>
            <consortium name="The Broad Institute Genome Sequencing Platform"/>
            <person name="Russ C."/>
            <person name="Nusbaum C."/>
            <person name="Tyler B."/>
            <person name="van West P."/>
            <person name="Dieguez-Uribeondo J."/>
            <person name="de Bruijn I."/>
            <person name="Tripathy S."/>
            <person name="Jiang R."/>
            <person name="Young S.K."/>
            <person name="Zeng Q."/>
            <person name="Gargeya S."/>
            <person name="Fitzgerald M."/>
            <person name="Haas B."/>
            <person name="Abouelleil A."/>
            <person name="Alvarado L."/>
            <person name="Arachchi H.M."/>
            <person name="Berlin A."/>
            <person name="Chapman S.B."/>
            <person name="Goldberg J."/>
            <person name="Griggs A."/>
            <person name="Gujja S."/>
            <person name="Hansen M."/>
            <person name="Howarth C."/>
            <person name="Imamovic A."/>
            <person name="Larimer J."/>
            <person name="McCowen C."/>
            <person name="Montmayeur A."/>
            <person name="Murphy C."/>
            <person name="Neiman D."/>
            <person name="Pearson M."/>
            <person name="Priest M."/>
            <person name="Roberts A."/>
            <person name="Saif S."/>
            <person name="Shea T."/>
            <person name="Sisk P."/>
            <person name="Sykes S."/>
            <person name="Wortman J."/>
            <person name="Nusbaum C."/>
            <person name="Birren B."/>
        </authorList>
    </citation>
    <scope>NUCLEOTIDE SEQUENCE [LARGE SCALE GENOMIC DNA]</scope>
    <source>
        <strain evidence="2 3">VS20</strain>
    </source>
</reference>
<dbReference type="AlphaFoldDB" id="T0RVM4"/>
<name>T0RVM4_SAPDV</name>
<organism evidence="2 3">
    <name type="scientific">Saprolegnia diclina (strain VS20)</name>
    <dbReference type="NCBI Taxonomy" id="1156394"/>
    <lineage>
        <taxon>Eukaryota</taxon>
        <taxon>Sar</taxon>
        <taxon>Stramenopiles</taxon>
        <taxon>Oomycota</taxon>
        <taxon>Saprolegniomycetes</taxon>
        <taxon>Saprolegniales</taxon>
        <taxon>Saprolegniaceae</taxon>
        <taxon>Saprolegnia</taxon>
    </lineage>
</organism>
<dbReference type="InParanoid" id="T0RVM4"/>
<dbReference type="EMBL" id="JH767147">
    <property type="protein sequence ID" value="EQC36458.1"/>
    <property type="molecule type" value="Genomic_DNA"/>
</dbReference>
<dbReference type="OrthoDB" id="10443236at2759"/>
<protein>
    <submittedName>
        <fullName evidence="2">Uncharacterized protein</fullName>
    </submittedName>
</protein>
<feature type="transmembrane region" description="Helical" evidence="1">
    <location>
        <begin position="12"/>
        <end position="38"/>
    </location>
</feature>
<proteinExistence type="predicted"/>
<dbReference type="GeneID" id="19946640"/>
<keyword evidence="1" id="KW-0812">Transmembrane</keyword>
<keyword evidence="1" id="KW-1133">Transmembrane helix</keyword>
<dbReference type="VEuPathDB" id="FungiDB:SDRG_05913"/>
<evidence type="ECO:0000256" key="1">
    <source>
        <dbReference type="SAM" id="Phobius"/>
    </source>
</evidence>
<keyword evidence="3" id="KW-1185">Reference proteome</keyword>